<keyword evidence="1" id="KW-0175">Coiled coil</keyword>
<evidence type="ECO:0008006" key="5">
    <source>
        <dbReference type="Google" id="ProtNLM"/>
    </source>
</evidence>
<keyword evidence="3" id="KW-0812">Transmembrane</keyword>
<feature type="coiled-coil region" evidence="1">
    <location>
        <begin position="41"/>
        <end position="76"/>
    </location>
</feature>
<keyword evidence="3" id="KW-0472">Membrane</keyword>
<proteinExistence type="predicted"/>
<feature type="transmembrane region" description="Helical" evidence="3">
    <location>
        <begin position="6"/>
        <end position="23"/>
    </location>
</feature>
<evidence type="ECO:0000256" key="2">
    <source>
        <dbReference type="SAM" id="MobiDB-lite"/>
    </source>
</evidence>
<comment type="caution">
    <text evidence="4">The sequence shown here is derived from an EMBL/GenBank/DDBJ whole genome shotgun (WGS) entry which is preliminary data.</text>
</comment>
<gene>
    <name evidence="4" type="ORF">LCGC14_2593530</name>
</gene>
<organism evidence="4">
    <name type="scientific">marine sediment metagenome</name>
    <dbReference type="NCBI Taxonomy" id="412755"/>
    <lineage>
        <taxon>unclassified sequences</taxon>
        <taxon>metagenomes</taxon>
        <taxon>ecological metagenomes</taxon>
    </lineage>
</organism>
<dbReference type="AlphaFoldDB" id="A0A0F9AAY3"/>
<accession>A0A0F9AAY3</accession>
<evidence type="ECO:0000256" key="1">
    <source>
        <dbReference type="SAM" id="Coils"/>
    </source>
</evidence>
<dbReference type="EMBL" id="LAZR01043602">
    <property type="protein sequence ID" value="KKL06689.1"/>
    <property type="molecule type" value="Genomic_DNA"/>
</dbReference>
<reference evidence="4" key="1">
    <citation type="journal article" date="2015" name="Nature">
        <title>Complex archaea that bridge the gap between prokaryotes and eukaryotes.</title>
        <authorList>
            <person name="Spang A."/>
            <person name="Saw J.H."/>
            <person name="Jorgensen S.L."/>
            <person name="Zaremba-Niedzwiedzka K."/>
            <person name="Martijn J."/>
            <person name="Lind A.E."/>
            <person name="van Eijk R."/>
            <person name="Schleper C."/>
            <person name="Guy L."/>
            <person name="Ettema T.J."/>
        </authorList>
    </citation>
    <scope>NUCLEOTIDE SEQUENCE</scope>
</reference>
<name>A0A0F9AAY3_9ZZZZ</name>
<protein>
    <recommendedName>
        <fullName evidence="5">DUF2802 domain-containing protein</fullName>
    </recommendedName>
</protein>
<evidence type="ECO:0000313" key="4">
    <source>
        <dbReference type="EMBL" id="KKL06689.1"/>
    </source>
</evidence>
<feature type="region of interest" description="Disordered" evidence="2">
    <location>
        <begin position="82"/>
        <end position="103"/>
    </location>
</feature>
<keyword evidence="3" id="KW-1133">Transmembrane helix</keyword>
<sequence length="150" mass="16950">MIYLYIVLINIILIFILYVVLSSKIKKNSKSTLLDTYAGEVENLIVELNRAVEDVLNISEERIGDLKKLIKKAEKLLKNPEVKKALSSSGPEPANHRQGDMDKVPVLTGPGQMLERTKHLLSMGHTKEEISKILKINRAEVEFLESLNKI</sequence>
<evidence type="ECO:0000256" key="3">
    <source>
        <dbReference type="SAM" id="Phobius"/>
    </source>
</evidence>
<feature type="compositionally biased region" description="Basic and acidic residues" evidence="2">
    <location>
        <begin position="94"/>
        <end position="103"/>
    </location>
</feature>